<comment type="caution">
    <text evidence="8">The sequence shown here is derived from an EMBL/GenBank/DDBJ whole genome shotgun (WGS) entry which is preliminary data.</text>
</comment>
<dbReference type="InterPro" id="IPR002771">
    <property type="entry name" value="Multi_antbiot-R_MarC"/>
</dbReference>
<feature type="transmembrane region" description="Helical" evidence="7">
    <location>
        <begin position="39"/>
        <end position="60"/>
    </location>
</feature>
<dbReference type="Pfam" id="PF01914">
    <property type="entry name" value="MarC"/>
    <property type="match status" value="1"/>
</dbReference>
<proteinExistence type="inferred from homology"/>
<evidence type="ECO:0000313" key="9">
    <source>
        <dbReference type="Proteomes" id="UP000472676"/>
    </source>
</evidence>
<dbReference type="RefSeq" id="WP_166256121.1">
    <property type="nucleotide sequence ID" value="NZ_JAAMOW010000005.1"/>
</dbReference>
<feature type="transmembrane region" description="Helical" evidence="7">
    <location>
        <begin position="66"/>
        <end position="84"/>
    </location>
</feature>
<evidence type="ECO:0000256" key="6">
    <source>
        <dbReference type="ARBA" id="ARBA00023136"/>
    </source>
</evidence>
<keyword evidence="5 7" id="KW-1133">Transmembrane helix</keyword>
<protein>
    <recommendedName>
        <fullName evidence="7">UPF0056 membrane protein</fullName>
    </recommendedName>
</protein>
<organism evidence="8 9">
    <name type="scientific">Solimonas terrae</name>
    <dbReference type="NCBI Taxonomy" id="1396819"/>
    <lineage>
        <taxon>Bacteria</taxon>
        <taxon>Pseudomonadati</taxon>
        <taxon>Pseudomonadota</taxon>
        <taxon>Gammaproteobacteria</taxon>
        <taxon>Nevskiales</taxon>
        <taxon>Nevskiaceae</taxon>
        <taxon>Solimonas</taxon>
    </lineage>
</organism>
<gene>
    <name evidence="8" type="ORF">G7Y85_10480</name>
</gene>
<dbReference type="PANTHER" id="PTHR33508:SF10">
    <property type="entry name" value="UPF0056 INNER MEMBRANE PROTEIN YHGN"/>
    <property type="match status" value="1"/>
</dbReference>
<dbReference type="PANTHER" id="PTHR33508">
    <property type="entry name" value="UPF0056 MEMBRANE PROTEIN YHCE"/>
    <property type="match status" value="1"/>
</dbReference>
<feature type="transmembrane region" description="Helical" evidence="7">
    <location>
        <begin position="6"/>
        <end position="27"/>
    </location>
</feature>
<comment type="subcellular location">
    <subcellularLocation>
        <location evidence="1 7">Cell membrane</location>
        <topology evidence="1 7">Multi-pass membrane protein</topology>
    </subcellularLocation>
</comment>
<comment type="similarity">
    <text evidence="2 7">Belongs to the UPF0056 (MarC) family.</text>
</comment>
<evidence type="ECO:0000256" key="5">
    <source>
        <dbReference type="ARBA" id="ARBA00022989"/>
    </source>
</evidence>
<evidence type="ECO:0000313" key="8">
    <source>
        <dbReference type="EMBL" id="NGY05195.1"/>
    </source>
</evidence>
<dbReference type="AlphaFoldDB" id="A0A6M2BSH7"/>
<evidence type="ECO:0000256" key="7">
    <source>
        <dbReference type="RuleBase" id="RU362048"/>
    </source>
</evidence>
<evidence type="ECO:0000256" key="1">
    <source>
        <dbReference type="ARBA" id="ARBA00004651"/>
    </source>
</evidence>
<keyword evidence="6 7" id="KW-0472">Membrane</keyword>
<sequence>MSFLSAAVLLFLVMDPLGNVPLFLSALKHVPIARQRRVILREMLFALVILLVFLLGGGHLLRLLGLSQPALTVAGGVILMLIALRMIFPSREHSLEEDPQVAEPFLVPLAIPYVAGPSALATVLLMMSREPSRWLSWIGAVLLAWAACLPIMLASTMLRNMLGNRGLTAVERLMGLLLVTIAVQMMMDGVLQFWNAQHP</sequence>
<dbReference type="GO" id="GO:0005886">
    <property type="term" value="C:plasma membrane"/>
    <property type="evidence" value="ECO:0007669"/>
    <property type="project" value="UniProtKB-SubCell"/>
</dbReference>
<reference evidence="8 9" key="1">
    <citation type="journal article" date="2014" name="Int. J. Syst. Evol. Microbiol.">
        <title>Solimonas terrae sp. nov., isolated from soil.</title>
        <authorList>
            <person name="Kim S.J."/>
            <person name="Moon J.Y."/>
            <person name="Weon H.Y."/>
            <person name="Ahn J.H."/>
            <person name="Chen W.M."/>
            <person name="Kwon S.W."/>
        </authorList>
    </citation>
    <scope>NUCLEOTIDE SEQUENCE [LARGE SCALE GENOMIC DNA]</scope>
    <source>
        <strain evidence="8 9">KIS83-12</strain>
    </source>
</reference>
<evidence type="ECO:0000256" key="2">
    <source>
        <dbReference type="ARBA" id="ARBA00009784"/>
    </source>
</evidence>
<dbReference type="NCBIfam" id="TIGR00427">
    <property type="entry name" value="NAAT family transporter"/>
    <property type="match status" value="1"/>
</dbReference>
<dbReference type="Proteomes" id="UP000472676">
    <property type="component" value="Unassembled WGS sequence"/>
</dbReference>
<dbReference type="EMBL" id="JAAMOW010000005">
    <property type="protein sequence ID" value="NGY05195.1"/>
    <property type="molecule type" value="Genomic_DNA"/>
</dbReference>
<feature type="transmembrane region" description="Helical" evidence="7">
    <location>
        <begin position="134"/>
        <end position="153"/>
    </location>
</feature>
<evidence type="ECO:0000256" key="3">
    <source>
        <dbReference type="ARBA" id="ARBA00022475"/>
    </source>
</evidence>
<accession>A0A6M2BSH7</accession>
<keyword evidence="3" id="KW-1003">Cell membrane</keyword>
<feature type="transmembrane region" description="Helical" evidence="7">
    <location>
        <begin position="105"/>
        <end position="128"/>
    </location>
</feature>
<name>A0A6M2BSH7_9GAMM</name>
<evidence type="ECO:0000256" key="4">
    <source>
        <dbReference type="ARBA" id="ARBA00022692"/>
    </source>
</evidence>
<keyword evidence="9" id="KW-1185">Reference proteome</keyword>
<keyword evidence="4 7" id="KW-0812">Transmembrane</keyword>
<feature type="transmembrane region" description="Helical" evidence="7">
    <location>
        <begin position="173"/>
        <end position="194"/>
    </location>
</feature>